<dbReference type="GO" id="GO:0005886">
    <property type="term" value="C:plasma membrane"/>
    <property type="evidence" value="ECO:0007669"/>
    <property type="project" value="TreeGrafter"/>
</dbReference>
<dbReference type="InterPro" id="IPR008710">
    <property type="entry name" value="Nicastrin"/>
</dbReference>
<dbReference type="AlphaFoldDB" id="T1JAP2"/>
<dbReference type="GO" id="GO:0007219">
    <property type="term" value="P:Notch signaling pathway"/>
    <property type="evidence" value="ECO:0007669"/>
    <property type="project" value="UniProtKB-KW"/>
</dbReference>
<evidence type="ECO:0000256" key="3">
    <source>
        <dbReference type="ARBA" id="ARBA00015303"/>
    </source>
</evidence>
<evidence type="ECO:0000256" key="10">
    <source>
        <dbReference type="SAM" id="Phobius"/>
    </source>
</evidence>
<dbReference type="Pfam" id="PF18266">
    <property type="entry name" value="Ncstrn_small"/>
    <property type="match status" value="1"/>
</dbReference>
<evidence type="ECO:0000256" key="2">
    <source>
        <dbReference type="ARBA" id="ARBA00007717"/>
    </source>
</evidence>
<feature type="transmembrane region" description="Helical" evidence="10">
    <location>
        <begin position="703"/>
        <end position="723"/>
    </location>
</feature>
<accession>T1JAP2</accession>
<dbReference type="STRING" id="126957.T1JAP2"/>
<comment type="subcellular location">
    <subcellularLocation>
        <location evidence="1">Membrane</location>
        <topology evidence="1">Single-pass type I membrane protein</topology>
    </subcellularLocation>
</comment>
<keyword evidence="6" id="KW-0914">Notch signaling pathway</keyword>
<dbReference type="HOGENOM" id="CLU_024257_0_0_1"/>
<dbReference type="OMA" id="ECVYPGV"/>
<evidence type="ECO:0000256" key="5">
    <source>
        <dbReference type="ARBA" id="ARBA00022729"/>
    </source>
</evidence>
<keyword evidence="5" id="KW-0732">Signal</keyword>
<dbReference type="GO" id="GO:0007220">
    <property type="term" value="P:Notch receptor processing"/>
    <property type="evidence" value="ECO:0007669"/>
    <property type="project" value="TreeGrafter"/>
</dbReference>
<evidence type="ECO:0000256" key="6">
    <source>
        <dbReference type="ARBA" id="ARBA00022976"/>
    </source>
</evidence>
<reference evidence="12" key="2">
    <citation type="submission" date="2015-02" db="UniProtKB">
        <authorList>
            <consortium name="EnsemblMetazoa"/>
        </authorList>
    </citation>
    <scope>IDENTIFICATION</scope>
</reference>
<evidence type="ECO:0000256" key="4">
    <source>
        <dbReference type="ARBA" id="ARBA00022692"/>
    </source>
</evidence>
<dbReference type="PANTHER" id="PTHR21092:SF0">
    <property type="entry name" value="NICASTRIN"/>
    <property type="match status" value="1"/>
</dbReference>
<dbReference type="Pfam" id="PF05450">
    <property type="entry name" value="Nicastrin"/>
    <property type="match status" value="1"/>
</dbReference>
<evidence type="ECO:0000313" key="12">
    <source>
        <dbReference type="EnsemblMetazoa" id="SMAR010811-PA"/>
    </source>
</evidence>
<feature type="domain" description="Nicastrin small lobe" evidence="11">
    <location>
        <begin position="85"/>
        <end position="253"/>
    </location>
</feature>
<dbReference type="InterPro" id="IPR041084">
    <property type="entry name" value="Ncstrn_small"/>
</dbReference>
<dbReference type="eggNOG" id="KOG2657">
    <property type="taxonomic scope" value="Eukaryota"/>
</dbReference>
<feature type="transmembrane region" description="Helical" evidence="10">
    <location>
        <begin position="45"/>
        <end position="63"/>
    </location>
</feature>
<name>T1JAP2_STRMM</name>
<protein>
    <recommendedName>
        <fullName evidence="3">Nicastrin</fullName>
    </recommendedName>
</protein>
<keyword evidence="9" id="KW-0325">Glycoprotein</keyword>
<dbReference type="PhylomeDB" id="T1JAP2"/>
<dbReference type="EMBL" id="JH432002">
    <property type="status" value="NOT_ANNOTATED_CDS"/>
    <property type="molecule type" value="Genomic_DNA"/>
</dbReference>
<evidence type="ECO:0000256" key="1">
    <source>
        <dbReference type="ARBA" id="ARBA00004479"/>
    </source>
</evidence>
<dbReference type="PANTHER" id="PTHR21092">
    <property type="entry name" value="NICASTRIN"/>
    <property type="match status" value="1"/>
</dbReference>
<keyword evidence="4 10" id="KW-0812">Transmembrane</keyword>
<dbReference type="GO" id="GO:0016485">
    <property type="term" value="P:protein processing"/>
    <property type="evidence" value="ECO:0007669"/>
    <property type="project" value="InterPro"/>
</dbReference>
<dbReference type="Proteomes" id="UP000014500">
    <property type="component" value="Unassembled WGS sequence"/>
</dbReference>
<keyword evidence="8 10" id="KW-0472">Membrane</keyword>
<evidence type="ECO:0000259" key="11">
    <source>
        <dbReference type="Pfam" id="PF18266"/>
    </source>
</evidence>
<sequence length="738" mass="82988">MEVCNDLTVYNMILVKTFLYFRDDVTNIDLARDLVFASFSTTLKMASRIVLVQLLVLILVIFISESIKADRTSEKIYVNLNGEMPCFRRLNATHQIGCASLRGGSVGIIHYVENYSALNYILENGTNYPFVIAIRPDYFHRITLEDMKLSGKVSGVLLINPSNETFLMHNYSPDQKCPNMNYGLYRDESSCSVPWNKVGSGILYEDWGFPIFIIKEQHDIDLILECYQKFNSPNSGKEDKWPFCAAELKANMLGAKDTKTCIRRSNLVTNLQQIQMCDPLGDHNIWLTVLPTNKSNPHTNKSVIFLTAKLDAASMFDGVSPGAHSTVTGLVCLIAIAEALSKHKEDFVSKMNVMFSLLNGESFDYIGSSRMVYDMEKDNFPVPLDSDVRDQPALFKLENIAHFIEMNQLSQMGPNETIFLHFDPLSTSHESISKDNEKLKLELLKQAKHFDINMAEASPIDLPLPPASFQTFLRGLNISGVVLTDHNGSYSNKFYNSIYDTGVPLNVSFLSAIPLQERTILQIHLARIASTVATSIYTLATGRSDKSIQINYSRIHDLLICYLNSSSCPLFLQSVDPAQAKVLPEHPYPLYVSVDAHSNPITTLTLQLLAFLTGEVVVNETKKECHDHKTDQIFRHIWMKGSLNKEANSICVKTTANYSKAVSPAFSIDDYDFDSGVYSTWTESIWETTSVRIFLKPSPQWEMTVLFVGLFVCALSFLVVWFIERNSSILFGSSPGDC</sequence>
<dbReference type="EnsemblMetazoa" id="SMAR010811-RA">
    <property type="protein sequence ID" value="SMAR010811-PA"/>
    <property type="gene ID" value="SMAR010811"/>
</dbReference>
<keyword evidence="13" id="KW-1185">Reference proteome</keyword>
<proteinExistence type="inferred from homology"/>
<evidence type="ECO:0000256" key="8">
    <source>
        <dbReference type="ARBA" id="ARBA00023136"/>
    </source>
</evidence>
<evidence type="ECO:0000256" key="9">
    <source>
        <dbReference type="ARBA" id="ARBA00023180"/>
    </source>
</evidence>
<dbReference type="Gene3D" id="3.40.630.10">
    <property type="entry name" value="Zn peptidases"/>
    <property type="match status" value="1"/>
</dbReference>
<reference evidence="13" key="1">
    <citation type="submission" date="2011-05" db="EMBL/GenBank/DDBJ databases">
        <authorList>
            <person name="Richards S.R."/>
            <person name="Qu J."/>
            <person name="Jiang H."/>
            <person name="Jhangiani S.N."/>
            <person name="Agravi P."/>
            <person name="Goodspeed R."/>
            <person name="Gross S."/>
            <person name="Mandapat C."/>
            <person name="Jackson L."/>
            <person name="Mathew T."/>
            <person name="Pu L."/>
            <person name="Thornton R."/>
            <person name="Saada N."/>
            <person name="Wilczek-Boney K.B."/>
            <person name="Lee S."/>
            <person name="Kovar C."/>
            <person name="Wu Y."/>
            <person name="Scherer S.E."/>
            <person name="Worley K.C."/>
            <person name="Muzny D.M."/>
            <person name="Gibbs R."/>
        </authorList>
    </citation>
    <scope>NUCLEOTIDE SEQUENCE</scope>
    <source>
        <strain evidence="13">Brora</strain>
    </source>
</reference>
<evidence type="ECO:0000256" key="7">
    <source>
        <dbReference type="ARBA" id="ARBA00022989"/>
    </source>
</evidence>
<keyword evidence="7 10" id="KW-1133">Transmembrane helix</keyword>
<evidence type="ECO:0000313" key="13">
    <source>
        <dbReference type="Proteomes" id="UP000014500"/>
    </source>
</evidence>
<comment type="similarity">
    <text evidence="2">Belongs to the nicastrin family.</text>
</comment>
<organism evidence="12 13">
    <name type="scientific">Strigamia maritima</name>
    <name type="common">European centipede</name>
    <name type="synonym">Geophilus maritimus</name>
    <dbReference type="NCBI Taxonomy" id="126957"/>
    <lineage>
        <taxon>Eukaryota</taxon>
        <taxon>Metazoa</taxon>
        <taxon>Ecdysozoa</taxon>
        <taxon>Arthropoda</taxon>
        <taxon>Myriapoda</taxon>
        <taxon>Chilopoda</taxon>
        <taxon>Pleurostigmophora</taxon>
        <taxon>Geophilomorpha</taxon>
        <taxon>Linotaeniidae</taxon>
        <taxon>Strigamia</taxon>
    </lineage>
</organism>
<dbReference type="SUPFAM" id="SSF53187">
    <property type="entry name" value="Zn-dependent exopeptidases"/>
    <property type="match status" value="1"/>
</dbReference>